<proteinExistence type="predicted"/>
<feature type="region of interest" description="Disordered" evidence="1">
    <location>
        <begin position="1"/>
        <end position="28"/>
    </location>
</feature>
<dbReference type="EMBL" id="HG994364">
    <property type="protein sequence ID" value="CAF2336669.1"/>
    <property type="molecule type" value="Genomic_DNA"/>
</dbReference>
<evidence type="ECO:0000313" key="4">
    <source>
        <dbReference type="Proteomes" id="UP000028999"/>
    </source>
</evidence>
<accession>A0A078H1A1</accession>
<gene>
    <name evidence="3" type="primary">BnaA10g13500D</name>
    <name evidence="2" type="ORF">DARMORV10_A10P17890.1</name>
    <name evidence="3" type="ORF">GSBRNA2T00047832001</name>
</gene>
<dbReference type="PaxDb" id="3708-A0A078H1A1"/>
<dbReference type="Proteomes" id="UP001295469">
    <property type="component" value="Chromosome A10"/>
</dbReference>
<sequence>MPSFSSLRRRLPPPRRPLPPFSSKVTVSPPNFSGGRRLRRAAAGPCLISRFLGSGSFAWCRFCLLRRSCAFTDPYSLRFVLGYRLEAVRAVVFRV</sequence>
<protein>
    <submittedName>
        <fullName evidence="2">(rape) hypothetical protein</fullName>
    </submittedName>
    <submittedName>
        <fullName evidence="3">BnaA10g13500D protein</fullName>
    </submittedName>
</protein>
<dbReference type="Proteomes" id="UP000028999">
    <property type="component" value="Unassembled WGS sequence"/>
</dbReference>
<reference evidence="3" key="2">
    <citation type="submission" date="2014-06" db="EMBL/GenBank/DDBJ databases">
        <authorList>
            <person name="Genoscope - CEA"/>
        </authorList>
    </citation>
    <scope>NUCLEOTIDE SEQUENCE</scope>
</reference>
<reference evidence="3 4" key="1">
    <citation type="journal article" date="2014" name="Science">
        <title>Plant genetics. Early allopolyploid evolution in the post-Neolithic Brassica napus oilseed genome.</title>
        <authorList>
            <person name="Chalhoub B."/>
            <person name="Denoeud F."/>
            <person name="Liu S."/>
            <person name="Parkin I.A."/>
            <person name="Tang H."/>
            <person name="Wang X."/>
            <person name="Chiquet J."/>
            <person name="Belcram H."/>
            <person name="Tong C."/>
            <person name="Samans B."/>
            <person name="Correa M."/>
            <person name="Da Silva C."/>
            <person name="Just J."/>
            <person name="Falentin C."/>
            <person name="Koh C.S."/>
            <person name="Le Clainche I."/>
            <person name="Bernard M."/>
            <person name="Bento P."/>
            <person name="Noel B."/>
            <person name="Labadie K."/>
            <person name="Alberti A."/>
            <person name="Charles M."/>
            <person name="Arnaud D."/>
            <person name="Guo H."/>
            <person name="Daviaud C."/>
            <person name="Alamery S."/>
            <person name="Jabbari K."/>
            <person name="Zhao M."/>
            <person name="Edger P.P."/>
            <person name="Chelaifa H."/>
            <person name="Tack D."/>
            <person name="Lassalle G."/>
            <person name="Mestiri I."/>
            <person name="Schnel N."/>
            <person name="Le Paslier M.C."/>
            <person name="Fan G."/>
            <person name="Renault V."/>
            <person name="Bayer P.E."/>
            <person name="Golicz A.A."/>
            <person name="Manoli S."/>
            <person name="Lee T.H."/>
            <person name="Thi V.H."/>
            <person name="Chalabi S."/>
            <person name="Hu Q."/>
            <person name="Fan C."/>
            <person name="Tollenaere R."/>
            <person name="Lu Y."/>
            <person name="Battail C."/>
            <person name="Shen J."/>
            <person name="Sidebottom C.H."/>
            <person name="Wang X."/>
            <person name="Canaguier A."/>
            <person name="Chauveau A."/>
            <person name="Berard A."/>
            <person name="Deniot G."/>
            <person name="Guan M."/>
            <person name="Liu Z."/>
            <person name="Sun F."/>
            <person name="Lim Y.P."/>
            <person name="Lyons E."/>
            <person name="Town C.D."/>
            <person name="Bancroft I."/>
            <person name="Wang X."/>
            <person name="Meng J."/>
            <person name="Ma J."/>
            <person name="Pires J.C."/>
            <person name="King G.J."/>
            <person name="Brunel D."/>
            <person name="Delourme R."/>
            <person name="Renard M."/>
            <person name="Aury J.M."/>
            <person name="Adams K.L."/>
            <person name="Batley J."/>
            <person name="Snowdon R.J."/>
            <person name="Tost J."/>
            <person name="Edwards D."/>
            <person name="Zhou Y."/>
            <person name="Hua W."/>
            <person name="Sharpe A.G."/>
            <person name="Paterson A.H."/>
            <person name="Guan C."/>
            <person name="Wincker P."/>
        </authorList>
    </citation>
    <scope>NUCLEOTIDE SEQUENCE [LARGE SCALE GENOMIC DNA]</scope>
    <source>
        <strain evidence="4">cv. Darmor-bzh</strain>
    </source>
</reference>
<dbReference type="AlphaFoldDB" id="A0A078H1A1"/>
<reference evidence="2" key="3">
    <citation type="submission" date="2021-01" db="EMBL/GenBank/DDBJ databases">
        <authorList>
            <consortium name="Genoscope - CEA"/>
            <person name="William W."/>
        </authorList>
    </citation>
    <scope>NUCLEOTIDE SEQUENCE</scope>
</reference>
<organism evidence="3 4">
    <name type="scientific">Brassica napus</name>
    <name type="common">Rape</name>
    <dbReference type="NCBI Taxonomy" id="3708"/>
    <lineage>
        <taxon>Eukaryota</taxon>
        <taxon>Viridiplantae</taxon>
        <taxon>Streptophyta</taxon>
        <taxon>Embryophyta</taxon>
        <taxon>Tracheophyta</taxon>
        <taxon>Spermatophyta</taxon>
        <taxon>Magnoliopsida</taxon>
        <taxon>eudicotyledons</taxon>
        <taxon>Gunneridae</taxon>
        <taxon>Pentapetalae</taxon>
        <taxon>rosids</taxon>
        <taxon>malvids</taxon>
        <taxon>Brassicales</taxon>
        <taxon>Brassicaceae</taxon>
        <taxon>Brassiceae</taxon>
        <taxon>Brassica</taxon>
    </lineage>
</organism>
<evidence type="ECO:0000313" key="2">
    <source>
        <dbReference type="EMBL" id="CAF2336669.1"/>
    </source>
</evidence>
<evidence type="ECO:0000256" key="1">
    <source>
        <dbReference type="SAM" id="MobiDB-lite"/>
    </source>
</evidence>
<keyword evidence="4" id="KW-1185">Reference proteome</keyword>
<dbReference type="EMBL" id="LK032274">
    <property type="protein sequence ID" value="CDY31521.1"/>
    <property type="molecule type" value="Genomic_DNA"/>
</dbReference>
<dbReference type="Gramene" id="CDY31521">
    <property type="protein sequence ID" value="CDY31521"/>
    <property type="gene ID" value="GSBRNA2T00047832001"/>
</dbReference>
<evidence type="ECO:0000313" key="3">
    <source>
        <dbReference type="EMBL" id="CDY31521.1"/>
    </source>
</evidence>
<name>A0A078H1A1_BRANA</name>